<dbReference type="AlphaFoldDB" id="A0A1Z4BQB7"/>
<dbReference type="KEGG" id="capn:CBG49_10710"/>
<dbReference type="InterPro" id="IPR010732">
    <property type="entry name" value="T6SS_TssG-like"/>
</dbReference>
<dbReference type="Proteomes" id="UP000197007">
    <property type="component" value="Chromosome"/>
</dbReference>
<proteinExistence type="predicted"/>
<dbReference type="RefSeq" id="WP_088594455.1">
    <property type="nucleotide sequence ID" value="NZ_CP022022.1"/>
</dbReference>
<gene>
    <name evidence="1" type="ORF">CBG49_10710</name>
</gene>
<evidence type="ECO:0000313" key="2">
    <source>
        <dbReference type="Proteomes" id="UP000197007"/>
    </source>
</evidence>
<reference evidence="2" key="1">
    <citation type="submission" date="2017-06" db="EMBL/GenBank/DDBJ databases">
        <title>Complete genome sequence of Capnocytophaga sp. KCOM 1579 (=ChDC OS43) isolated from a human refractory periapical abscess lesion.</title>
        <authorList>
            <person name="Kook J.-K."/>
            <person name="Park S.-N."/>
            <person name="Lim Y.K."/>
            <person name="Roh H."/>
        </authorList>
    </citation>
    <scope>NUCLEOTIDE SEQUENCE [LARGE SCALE GENOMIC DNA]</scope>
    <source>
        <strain evidence="2">ChDC OS43</strain>
    </source>
</reference>
<dbReference type="Pfam" id="PF06996">
    <property type="entry name" value="T6SS_TssG"/>
    <property type="match status" value="1"/>
</dbReference>
<protein>
    <recommendedName>
        <fullName evidence="3">Type VI secretion system baseplate subunit TssG</fullName>
    </recommendedName>
</protein>
<accession>A0A1Z4BQB7</accession>
<evidence type="ECO:0000313" key="1">
    <source>
        <dbReference type="EMBL" id="ASF43504.1"/>
    </source>
</evidence>
<organism evidence="1 2">
    <name type="scientific">Capnocytophaga endodontalis</name>
    <dbReference type="NCBI Taxonomy" id="2708117"/>
    <lineage>
        <taxon>Bacteria</taxon>
        <taxon>Pseudomonadati</taxon>
        <taxon>Bacteroidota</taxon>
        <taxon>Flavobacteriia</taxon>
        <taxon>Flavobacteriales</taxon>
        <taxon>Flavobacteriaceae</taxon>
        <taxon>Capnocytophaga</taxon>
    </lineage>
</organism>
<evidence type="ECO:0008006" key="3">
    <source>
        <dbReference type="Google" id="ProtNLM"/>
    </source>
</evidence>
<dbReference type="EMBL" id="CP022022">
    <property type="protein sequence ID" value="ASF43504.1"/>
    <property type="molecule type" value="Genomic_DNA"/>
</dbReference>
<keyword evidence="2" id="KW-1185">Reference proteome</keyword>
<name>A0A1Z4BQB7_9FLAO</name>
<sequence>MEHLTGVINEINHLPYDIRAEVLLNHLLDKGIISDNEYIVKHQGQFVRGYRTDVLSAKLTDFNYDPTQLIEVSLSRDSLYDILPESIAHHTKNETQGKGVETMLKDYRERKQEEKAARTFFSPFENEIFKLGVEIESFEQDSFKELNANEISTLFYELWGISKDFPTLLVSKFIRLLPYSYKIVGNIPLTVQILSKLLGEEVQLKEREFATYSDESQGFCLGEDIYLGVDMITGTAYEDYTKHLTLEIGPLKHSAFTDYILGGNKEKFVTMFCEHFFPLEVEIQLSVLLSEEESQFELKENNDPILGYNTCI</sequence>